<accession>A0A1B7TGX8</accession>
<dbReference type="Proteomes" id="UP000092321">
    <property type="component" value="Unassembled WGS sequence"/>
</dbReference>
<keyword evidence="4" id="KW-0804">Transcription</keyword>
<dbReference type="InterPro" id="IPR000818">
    <property type="entry name" value="TEA/ATTS_dom"/>
</dbReference>
<dbReference type="AlphaFoldDB" id="A0A1B7TGX8"/>
<name>A0A1B7TGX8_9ASCO</name>
<evidence type="ECO:0000256" key="7">
    <source>
        <dbReference type="SAM" id="MobiDB-lite"/>
    </source>
</evidence>
<feature type="region of interest" description="Disordered" evidence="7">
    <location>
        <begin position="272"/>
        <end position="300"/>
    </location>
</feature>
<dbReference type="OrthoDB" id="10006572at2759"/>
<proteinExistence type="inferred from homology"/>
<comment type="subcellular location">
    <subcellularLocation>
        <location evidence="1">Nucleus</location>
    </subcellularLocation>
</comment>
<evidence type="ECO:0000256" key="4">
    <source>
        <dbReference type="ARBA" id="ARBA00023163"/>
    </source>
</evidence>
<dbReference type="Pfam" id="PF01285">
    <property type="entry name" value="TEA"/>
    <property type="match status" value="1"/>
</dbReference>
<evidence type="ECO:0000256" key="1">
    <source>
        <dbReference type="ARBA" id="ARBA00004123"/>
    </source>
</evidence>
<dbReference type="SMART" id="SM00426">
    <property type="entry name" value="TEA"/>
    <property type="match status" value="1"/>
</dbReference>
<dbReference type="PANTHER" id="PTHR11834:SF0">
    <property type="entry name" value="PROTEIN SCALLOPED"/>
    <property type="match status" value="1"/>
</dbReference>
<dbReference type="PROSITE" id="PS51088">
    <property type="entry name" value="TEA_2"/>
    <property type="match status" value="1"/>
</dbReference>
<feature type="DNA-binding region" description="TEA" evidence="6">
    <location>
        <begin position="182"/>
        <end position="256"/>
    </location>
</feature>
<dbReference type="InterPro" id="IPR038096">
    <property type="entry name" value="TEA/ATTS_sf"/>
</dbReference>
<keyword evidence="10" id="KW-1185">Reference proteome</keyword>
<feature type="compositionally biased region" description="Polar residues" evidence="7">
    <location>
        <begin position="89"/>
        <end position="100"/>
    </location>
</feature>
<evidence type="ECO:0000256" key="5">
    <source>
        <dbReference type="ARBA" id="ARBA00023242"/>
    </source>
</evidence>
<protein>
    <recommendedName>
        <fullName evidence="8">TEA domain-containing protein</fullName>
    </recommendedName>
</protein>
<gene>
    <name evidence="9" type="ORF">HANVADRAFT_47920</name>
</gene>
<dbReference type="GO" id="GO:0005634">
    <property type="term" value="C:nucleus"/>
    <property type="evidence" value="ECO:0007669"/>
    <property type="project" value="UniProtKB-SubCell"/>
</dbReference>
<reference evidence="10" key="1">
    <citation type="journal article" date="2016" name="Proc. Natl. Acad. Sci. U.S.A.">
        <title>Comparative genomics of biotechnologically important yeasts.</title>
        <authorList>
            <person name="Riley R."/>
            <person name="Haridas S."/>
            <person name="Wolfe K.H."/>
            <person name="Lopes M.R."/>
            <person name="Hittinger C.T."/>
            <person name="Goeker M."/>
            <person name="Salamov A.A."/>
            <person name="Wisecaver J.H."/>
            <person name="Long T.M."/>
            <person name="Calvey C.H."/>
            <person name="Aerts A.L."/>
            <person name="Barry K.W."/>
            <person name="Choi C."/>
            <person name="Clum A."/>
            <person name="Coughlan A.Y."/>
            <person name="Deshpande S."/>
            <person name="Douglass A.P."/>
            <person name="Hanson S.J."/>
            <person name="Klenk H.-P."/>
            <person name="LaButti K.M."/>
            <person name="Lapidus A."/>
            <person name="Lindquist E.A."/>
            <person name="Lipzen A.M."/>
            <person name="Meier-Kolthoff J.P."/>
            <person name="Ohm R.A."/>
            <person name="Otillar R.P."/>
            <person name="Pangilinan J.L."/>
            <person name="Peng Y."/>
            <person name="Rokas A."/>
            <person name="Rosa C.A."/>
            <person name="Scheuner C."/>
            <person name="Sibirny A.A."/>
            <person name="Slot J.C."/>
            <person name="Stielow J.B."/>
            <person name="Sun H."/>
            <person name="Kurtzman C.P."/>
            <person name="Blackwell M."/>
            <person name="Grigoriev I.V."/>
            <person name="Jeffries T.W."/>
        </authorList>
    </citation>
    <scope>NUCLEOTIDE SEQUENCE [LARGE SCALE GENOMIC DNA]</scope>
    <source>
        <strain evidence="10">NRRL Y-1626</strain>
    </source>
</reference>
<dbReference type="GO" id="GO:0000981">
    <property type="term" value="F:DNA-binding transcription factor activity, RNA polymerase II-specific"/>
    <property type="evidence" value="ECO:0007669"/>
    <property type="project" value="TreeGrafter"/>
</dbReference>
<dbReference type="InterPro" id="IPR050937">
    <property type="entry name" value="TEC1_TEAD_TF"/>
</dbReference>
<evidence type="ECO:0000259" key="8">
    <source>
        <dbReference type="PROSITE" id="PS51088"/>
    </source>
</evidence>
<feature type="region of interest" description="Disordered" evidence="7">
    <location>
        <begin position="89"/>
        <end position="126"/>
    </location>
</feature>
<dbReference type="PRINTS" id="PR00065">
    <property type="entry name" value="TEADOMAIN"/>
</dbReference>
<evidence type="ECO:0000256" key="6">
    <source>
        <dbReference type="PROSITE-ProRule" id="PRU00505"/>
    </source>
</evidence>
<keyword evidence="3" id="KW-0805">Transcription regulation</keyword>
<evidence type="ECO:0000256" key="2">
    <source>
        <dbReference type="ARBA" id="ARBA00008421"/>
    </source>
</evidence>
<evidence type="ECO:0000313" key="10">
    <source>
        <dbReference type="Proteomes" id="UP000092321"/>
    </source>
</evidence>
<organism evidence="9 10">
    <name type="scientific">Hanseniaspora valbyensis NRRL Y-1626</name>
    <dbReference type="NCBI Taxonomy" id="766949"/>
    <lineage>
        <taxon>Eukaryota</taxon>
        <taxon>Fungi</taxon>
        <taxon>Dikarya</taxon>
        <taxon>Ascomycota</taxon>
        <taxon>Saccharomycotina</taxon>
        <taxon>Saccharomycetes</taxon>
        <taxon>Saccharomycodales</taxon>
        <taxon>Saccharomycodaceae</taxon>
        <taxon>Hanseniaspora</taxon>
    </lineage>
</organism>
<dbReference type="PANTHER" id="PTHR11834">
    <property type="entry name" value="TRANSCRIPTIONAL ENHANCER FACTOR TEF RELATED"/>
    <property type="match status" value="1"/>
</dbReference>
<dbReference type="GO" id="GO:0005667">
    <property type="term" value="C:transcription regulator complex"/>
    <property type="evidence" value="ECO:0007669"/>
    <property type="project" value="TreeGrafter"/>
</dbReference>
<sequence>MPPYQQNQFYQQQQFGYTPYSYTQQSPYSYNQEYSQYYTSNPNYFHRNTLSGQGNEIINNIQKQELVNDISPLSPRFAQQQQNYNNSYITHSNDINQPYLNPTDIKKSSKQKQSKPKQPVNPLSIPKAVYNGVPRAGGIYGITLDNNERAELLQFLKQRRAQSSTFKTNGDSNNRLNEGAFKTKNDFLWSENISLALDIAITSIPKDDFNRIRLSSKQYGRNELIALYIYVVTGERRKIKQISSHLQVWKKRLIKDLNKTTEIMKSKKIGKYAPKEKKEEEENEENENDEDETKKNNFNIPNENNNIEFDISKRNKENIDIIDLETGAVVSERDNKPQNYAHMKESERLLKDFNTKVFLSKNKLETDEDILYFFKMSTLIYYLLEYGIVKNEYSMLRFKDVFFEIEQMLAKGLIDKI</sequence>
<evidence type="ECO:0000256" key="3">
    <source>
        <dbReference type="ARBA" id="ARBA00023015"/>
    </source>
</evidence>
<comment type="caution">
    <text evidence="9">The sequence shown here is derived from an EMBL/GenBank/DDBJ whole genome shotgun (WGS) entry which is preliminary data.</text>
</comment>
<dbReference type="EMBL" id="LXPE01000006">
    <property type="protein sequence ID" value="OBA27948.1"/>
    <property type="molecule type" value="Genomic_DNA"/>
</dbReference>
<evidence type="ECO:0000313" key="9">
    <source>
        <dbReference type="EMBL" id="OBA27948.1"/>
    </source>
</evidence>
<feature type="compositionally biased region" description="Acidic residues" evidence="7">
    <location>
        <begin position="281"/>
        <end position="291"/>
    </location>
</feature>
<keyword evidence="5" id="KW-0539">Nucleus</keyword>
<comment type="similarity">
    <text evidence="2">Belongs to the TEC1 family.</text>
</comment>
<feature type="domain" description="TEA" evidence="8">
    <location>
        <begin position="182"/>
        <end position="256"/>
    </location>
</feature>
<dbReference type="Gene3D" id="6.10.20.40">
    <property type="entry name" value="TEA/ATTS domain"/>
    <property type="match status" value="1"/>
</dbReference>
<dbReference type="GO" id="GO:0000978">
    <property type="term" value="F:RNA polymerase II cis-regulatory region sequence-specific DNA binding"/>
    <property type="evidence" value="ECO:0007669"/>
    <property type="project" value="TreeGrafter"/>
</dbReference>